<gene>
    <name evidence="5" type="ORF">DFP79_1920</name>
</gene>
<evidence type="ECO:0000256" key="1">
    <source>
        <dbReference type="ARBA" id="ARBA00010062"/>
    </source>
</evidence>
<evidence type="ECO:0000259" key="4">
    <source>
        <dbReference type="Pfam" id="PF13458"/>
    </source>
</evidence>
<keyword evidence="3" id="KW-1133">Transmembrane helix</keyword>
<evidence type="ECO:0000256" key="2">
    <source>
        <dbReference type="ARBA" id="ARBA00022729"/>
    </source>
</evidence>
<dbReference type="Gene3D" id="3.40.50.2300">
    <property type="match status" value="2"/>
</dbReference>
<dbReference type="PANTHER" id="PTHR30483:SF6">
    <property type="entry name" value="PERIPLASMIC BINDING PROTEIN OF ABC TRANSPORTER FOR NATURAL AMINO ACIDS"/>
    <property type="match status" value="1"/>
</dbReference>
<proteinExistence type="inferred from homology"/>
<dbReference type="Pfam" id="PF13458">
    <property type="entry name" value="Peripla_BP_6"/>
    <property type="match status" value="1"/>
</dbReference>
<sequence length="407" mass="45040">MSGPNLTFSGEIVIMLRFYYVVLGCLLAILSSSAFSSINVGLVASFDDEQEARSLAYQYGIQALFKRVNTEGGIKGKSLTLEVLNDHANSELATSNAQRLITRKKTIALFGGDTLQTADAIKQVAFREKVPYLSSMTSSPSLYGKVGYVLNLKPSMLHEFDALCRYFTQEKKHRLAVVHARNSIYADLIKQSCLSSVPNVSSFKTFKFGTIRSSIERTHLGLQSLRDYDVVFVGSNGDLAPLLKQINISSISNSYYFLSGIEFRRSVQNVENKRALKFIEYLPVNYLSSKAYSKYKLDLNALSPALQPSKIGFEGYLAASVLTAGLEAVVSPFEIEDPNDLFRLPLSVARKLTGWVQSGSQNTLSRELSNALNVTHTLDLGLGLYLGFDGENNYLDFPLHISEPQLD</sequence>
<name>A0A4R6MDC7_9GAMM</name>
<evidence type="ECO:0000256" key="3">
    <source>
        <dbReference type="SAM" id="Phobius"/>
    </source>
</evidence>
<keyword evidence="3" id="KW-0472">Membrane</keyword>
<dbReference type="InterPro" id="IPR051010">
    <property type="entry name" value="BCAA_transport"/>
</dbReference>
<organism evidence="5 6">
    <name type="scientific">Marinomonas balearica</name>
    <dbReference type="NCBI Taxonomy" id="491947"/>
    <lineage>
        <taxon>Bacteria</taxon>
        <taxon>Pseudomonadati</taxon>
        <taxon>Pseudomonadota</taxon>
        <taxon>Gammaproteobacteria</taxon>
        <taxon>Oceanospirillales</taxon>
        <taxon>Oceanospirillaceae</taxon>
        <taxon>Marinomonas</taxon>
    </lineage>
</organism>
<comment type="caution">
    <text evidence="5">The sequence shown here is derived from an EMBL/GenBank/DDBJ whole genome shotgun (WGS) entry which is preliminary data.</text>
</comment>
<comment type="similarity">
    <text evidence="1">Belongs to the leucine-binding protein family.</text>
</comment>
<keyword evidence="6" id="KW-1185">Reference proteome</keyword>
<feature type="domain" description="Leucine-binding protein" evidence="4">
    <location>
        <begin position="38"/>
        <end position="329"/>
    </location>
</feature>
<dbReference type="PANTHER" id="PTHR30483">
    <property type="entry name" value="LEUCINE-SPECIFIC-BINDING PROTEIN"/>
    <property type="match status" value="1"/>
</dbReference>
<dbReference type="Proteomes" id="UP000294656">
    <property type="component" value="Unassembled WGS sequence"/>
</dbReference>
<accession>A0A4R6MDC7</accession>
<dbReference type="InterPro" id="IPR028081">
    <property type="entry name" value="Leu-bd"/>
</dbReference>
<dbReference type="InterPro" id="IPR028082">
    <property type="entry name" value="Peripla_BP_I"/>
</dbReference>
<dbReference type="SUPFAM" id="SSF53822">
    <property type="entry name" value="Periplasmic binding protein-like I"/>
    <property type="match status" value="1"/>
</dbReference>
<dbReference type="AlphaFoldDB" id="A0A4R6MDC7"/>
<evidence type="ECO:0000313" key="6">
    <source>
        <dbReference type="Proteomes" id="UP000294656"/>
    </source>
</evidence>
<evidence type="ECO:0000313" key="5">
    <source>
        <dbReference type="EMBL" id="TDO98279.1"/>
    </source>
</evidence>
<feature type="transmembrane region" description="Helical" evidence="3">
    <location>
        <begin position="12"/>
        <end position="30"/>
    </location>
</feature>
<protein>
    <submittedName>
        <fullName evidence="5">ABC-type branched-subunit amino acid transport system substrate-binding protein</fullName>
    </submittedName>
</protein>
<keyword evidence="2" id="KW-0732">Signal</keyword>
<dbReference type="EMBL" id="SNXC01000011">
    <property type="protein sequence ID" value="TDO98279.1"/>
    <property type="molecule type" value="Genomic_DNA"/>
</dbReference>
<reference evidence="5 6" key="1">
    <citation type="submission" date="2019-03" db="EMBL/GenBank/DDBJ databases">
        <title>Genomic Encyclopedia of Type Strains, Phase III (KMG-III): the genomes of soil and plant-associated and newly described type strains.</title>
        <authorList>
            <person name="Whitman W."/>
        </authorList>
    </citation>
    <scope>NUCLEOTIDE SEQUENCE [LARGE SCALE GENOMIC DNA]</scope>
    <source>
        <strain evidence="5 6">CECT 7378</strain>
    </source>
</reference>
<keyword evidence="3" id="KW-0812">Transmembrane</keyword>